<dbReference type="AlphaFoldDB" id="A0AAW0DHP9"/>
<evidence type="ECO:0000313" key="1">
    <source>
        <dbReference type="EMBL" id="KAK7051180.1"/>
    </source>
</evidence>
<organism evidence="1 2">
    <name type="scientific">Paramarasmius palmivorus</name>
    <dbReference type="NCBI Taxonomy" id="297713"/>
    <lineage>
        <taxon>Eukaryota</taxon>
        <taxon>Fungi</taxon>
        <taxon>Dikarya</taxon>
        <taxon>Basidiomycota</taxon>
        <taxon>Agaricomycotina</taxon>
        <taxon>Agaricomycetes</taxon>
        <taxon>Agaricomycetidae</taxon>
        <taxon>Agaricales</taxon>
        <taxon>Marasmiineae</taxon>
        <taxon>Marasmiaceae</taxon>
        <taxon>Paramarasmius</taxon>
    </lineage>
</organism>
<name>A0AAW0DHP9_9AGAR</name>
<gene>
    <name evidence="1" type="ORF">VNI00_004680</name>
</gene>
<evidence type="ECO:0000313" key="2">
    <source>
        <dbReference type="Proteomes" id="UP001383192"/>
    </source>
</evidence>
<protein>
    <submittedName>
        <fullName evidence="1">Uncharacterized protein</fullName>
    </submittedName>
</protein>
<dbReference type="Proteomes" id="UP001383192">
    <property type="component" value="Unassembled WGS sequence"/>
</dbReference>
<accession>A0AAW0DHP9</accession>
<comment type="caution">
    <text evidence="1">The sequence shown here is derived from an EMBL/GenBank/DDBJ whole genome shotgun (WGS) entry which is preliminary data.</text>
</comment>
<reference evidence="1 2" key="1">
    <citation type="submission" date="2024-01" db="EMBL/GenBank/DDBJ databases">
        <title>A draft genome for a cacao thread blight-causing isolate of Paramarasmius palmivorus.</title>
        <authorList>
            <person name="Baruah I.K."/>
            <person name="Bukari Y."/>
            <person name="Amoako-Attah I."/>
            <person name="Meinhardt L.W."/>
            <person name="Bailey B.A."/>
            <person name="Cohen S.P."/>
        </authorList>
    </citation>
    <scope>NUCLEOTIDE SEQUENCE [LARGE SCALE GENOMIC DNA]</scope>
    <source>
        <strain evidence="1 2">GH-12</strain>
    </source>
</reference>
<dbReference type="EMBL" id="JAYKXP010000013">
    <property type="protein sequence ID" value="KAK7051180.1"/>
    <property type="molecule type" value="Genomic_DNA"/>
</dbReference>
<keyword evidence="2" id="KW-1185">Reference proteome</keyword>
<sequence length="106" mass="11572">MPPTNDQHSLEKALQSLPLGSVAFAPFESYRNDYMWEKWFATGLPVSAACLCSHHGSTNTGELGKKFVQELARDLTGAVPALRHGHHFPVTSDVESSFSVLAFEAP</sequence>
<proteinExistence type="predicted"/>